<keyword evidence="4" id="KW-0804">Transcription</keyword>
<protein>
    <recommendedName>
        <fullName evidence="6">RNA polymerase sigma-70 region 2 domain-containing protein</fullName>
    </recommendedName>
</protein>
<feature type="region of interest" description="Disordered" evidence="5">
    <location>
        <begin position="74"/>
        <end position="95"/>
    </location>
</feature>
<dbReference type="GO" id="GO:0003677">
    <property type="term" value="F:DNA binding"/>
    <property type="evidence" value="ECO:0007669"/>
    <property type="project" value="UniProtKB-KW"/>
</dbReference>
<dbReference type="InterPro" id="IPR039425">
    <property type="entry name" value="RNA_pol_sigma-70-like"/>
</dbReference>
<keyword evidence="2" id="KW-0731">Sigma factor</keyword>
<keyword evidence="3" id="KW-0238">DNA-binding</keyword>
<reference evidence="7 8" key="1">
    <citation type="submission" date="2017-10" db="EMBL/GenBank/DDBJ databases">
        <title>Novel microbial diversity and functional potential in the marine mammal oral microbiome.</title>
        <authorList>
            <person name="Dudek N.K."/>
            <person name="Sun C.L."/>
            <person name="Burstein D."/>
            <person name="Kantor R.S."/>
            <person name="Aliaga Goltsman D.S."/>
            <person name="Bik E.M."/>
            <person name="Thomas B.C."/>
            <person name="Banfield J.F."/>
            <person name="Relman D.A."/>
        </authorList>
    </citation>
    <scope>NUCLEOTIDE SEQUENCE [LARGE SCALE GENOMIC DNA]</scope>
    <source>
        <strain evidence="7">DOLJORAL78_47_16</strain>
    </source>
</reference>
<feature type="domain" description="RNA polymerase sigma-70 region 2" evidence="6">
    <location>
        <begin position="9"/>
        <end position="76"/>
    </location>
</feature>
<proteinExistence type="predicted"/>
<organism evidence="7 8">
    <name type="scientific">candidate division KSB3 bacterium</name>
    <dbReference type="NCBI Taxonomy" id="2044937"/>
    <lineage>
        <taxon>Bacteria</taxon>
        <taxon>candidate division KSB3</taxon>
    </lineage>
</organism>
<comment type="caution">
    <text evidence="7">The sequence shown here is derived from an EMBL/GenBank/DDBJ whole genome shotgun (WGS) entry which is preliminary data.</text>
</comment>
<evidence type="ECO:0000256" key="3">
    <source>
        <dbReference type="ARBA" id="ARBA00023125"/>
    </source>
</evidence>
<name>A0A2G6KDJ9_9BACT</name>
<dbReference type="InterPro" id="IPR014284">
    <property type="entry name" value="RNA_pol_sigma-70_dom"/>
</dbReference>
<dbReference type="GO" id="GO:0016987">
    <property type="term" value="F:sigma factor activity"/>
    <property type="evidence" value="ECO:0007669"/>
    <property type="project" value="UniProtKB-KW"/>
</dbReference>
<dbReference type="PANTHER" id="PTHR43133:SF8">
    <property type="entry name" value="RNA POLYMERASE SIGMA FACTOR HI_1459-RELATED"/>
    <property type="match status" value="1"/>
</dbReference>
<dbReference type="SUPFAM" id="SSF88946">
    <property type="entry name" value="Sigma2 domain of RNA polymerase sigma factors"/>
    <property type="match status" value="1"/>
</dbReference>
<dbReference type="Pfam" id="PF04542">
    <property type="entry name" value="Sigma70_r2"/>
    <property type="match status" value="1"/>
</dbReference>
<evidence type="ECO:0000313" key="7">
    <source>
        <dbReference type="EMBL" id="PIE33748.1"/>
    </source>
</evidence>
<evidence type="ECO:0000256" key="2">
    <source>
        <dbReference type="ARBA" id="ARBA00023082"/>
    </source>
</evidence>
<feature type="compositionally biased region" description="Basic and acidic residues" evidence="5">
    <location>
        <begin position="86"/>
        <end position="95"/>
    </location>
</feature>
<evidence type="ECO:0000256" key="5">
    <source>
        <dbReference type="SAM" id="MobiDB-lite"/>
    </source>
</evidence>
<keyword evidence="1" id="KW-0805">Transcription regulation</keyword>
<evidence type="ECO:0000256" key="1">
    <source>
        <dbReference type="ARBA" id="ARBA00023015"/>
    </source>
</evidence>
<accession>A0A2G6KDJ9</accession>
<gene>
    <name evidence="7" type="ORF">CSA56_10510</name>
</gene>
<sequence length="95" mass="11586">MPTRAFNRLVMQYQHLVYTFLYWLAPHWEDIDDLAQEVFIKVHHSIKRLENGSQFKSWLYRIAVNVYLDEQRRRKKTARTFCGERPNSRSSDRPE</sequence>
<dbReference type="InterPro" id="IPR007627">
    <property type="entry name" value="RNA_pol_sigma70_r2"/>
</dbReference>
<dbReference type="NCBIfam" id="TIGR02937">
    <property type="entry name" value="sigma70-ECF"/>
    <property type="match status" value="1"/>
</dbReference>
<dbReference type="EMBL" id="PDSK01000095">
    <property type="protein sequence ID" value="PIE33748.1"/>
    <property type="molecule type" value="Genomic_DNA"/>
</dbReference>
<evidence type="ECO:0000256" key="4">
    <source>
        <dbReference type="ARBA" id="ARBA00023163"/>
    </source>
</evidence>
<evidence type="ECO:0000313" key="8">
    <source>
        <dbReference type="Proteomes" id="UP000230821"/>
    </source>
</evidence>
<dbReference type="Gene3D" id="1.10.1740.10">
    <property type="match status" value="1"/>
</dbReference>
<dbReference type="InterPro" id="IPR013325">
    <property type="entry name" value="RNA_pol_sigma_r2"/>
</dbReference>
<dbReference type="Proteomes" id="UP000230821">
    <property type="component" value="Unassembled WGS sequence"/>
</dbReference>
<dbReference type="AlphaFoldDB" id="A0A2G6KDJ9"/>
<evidence type="ECO:0000259" key="6">
    <source>
        <dbReference type="Pfam" id="PF04542"/>
    </source>
</evidence>
<dbReference type="GO" id="GO:0006352">
    <property type="term" value="P:DNA-templated transcription initiation"/>
    <property type="evidence" value="ECO:0007669"/>
    <property type="project" value="InterPro"/>
</dbReference>
<dbReference type="PANTHER" id="PTHR43133">
    <property type="entry name" value="RNA POLYMERASE ECF-TYPE SIGMA FACTO"/>
    <property type="match status" value="1"/>
</dbReference>